<evidence type="ECO:0000256" key="1">
    <source>
        <dbReference type="SAM" id="Phobius"/>
    </source>
</evidence>
<comment type="caution">
    <text evidence="2">The sequence shown here is derived from an EMBL/GenBank/DDBJ whole genome shotgun (WGS) entry which is preliminary data.</text>
</comment>
<gene>
    <name evidence="2" type="ORF">MU1_31380</name>
</gene>
<evidence type="ECO:0000313" key="2">
    <source>
        <dbReference type="EMBL" id="GLX68793.1"/>
    </source>
</evidence>
<organism evidence="2 3">
    <name type="scientific">Paenibacillus glycanilyticus</name>
    <dbReference type="NCBI Taxonomy" id="126569"/>
    <lineage>
        <taxon>Bacteria</taxon>
        <taxon>Bacillati</taxon>
        <taxon>Bacillota</taxon>
        <taxon>Bacilli</taxon>
        <taxon>Bacillales</taxon>
        <taxon>Paenibacillaceae</taxon>
        <taxon>Paenibacillus</taxon>
    </lineage>
</organism>
<name>A0ABQ6GHI1_9BACL</name>
<dbReference type="EMBL" id="BSSQ01000013">
    <property type="protein sequence ID" value="GLX68793.1"/>
    <property type="molecule type" value="Genomic_DNA"/>
</dbReference>
<dbReference type="RefSeq" id="WP_284239579.1">
    <property type="nucleotide sequence ID" value="NZ_BSSQ01000013.1"/>
</dbReference>
<feature type="transmembrane region" description="Helical" evidence="1">
    <location>
        <begin position="45"/>
        <end position="63"/>
    </location>
</feature>
<feature type="transmembrane region" description="Helical" evidence="1">
    <location>
        <begin position="12"/>
        <end position="33"/>
    </location>
</feature>
<keyword evidence="3" id="KW-1185">Reference proteome</keyword>
<accession>A0ABQ6GHI1</accession>
<feature type="transmembrane region" description="Helical" evidence="1">
    <location>
        <begin position="125"/>
        <end position="143"/>
    </location>
</feature>
<keyword evidence="1" id="KW-0812">Transmembrane</keyword>
<protein>
    <submittedName>
        <fullName evidence="2">Uncharacterized protein</fullName>
    </submittedName>
</protein>
<dbReference type="Proteomes" id="UP001157114">
    <property type="component" value="Unassembled WGS sequence"/>
</dbReference>
<evidence type="ECO:0000313" key="3">
    <source>
        <dbReference type="Proteomes" id="UP001157114"/>
    </source>
</evidence>
<feature type="transmembrane region" description="Helical" evidence="1">
    <location>
        <begin position="75"/>
        <end position="92"/>
    </location>
</feature>
<keyword evidence="1" id="KW-0472">Membrane</keyword>
<proteinExistence type="predicted"/>
<sequence>MSLSFPWRAISQYLSAKLFGAGVGLLVFIFIFNGFHFLQWSGKRLFIPFGFFYGYGLLFSFVADFLVRLVRHGRPFVYLVMYIFGGFLPFLWGDIGFGMIAGTIGAFFSLIVLVAAILIEERWPYSAVGAAALLLFYLGLFVCGTT</sequence>
<feature type="transmembrane region" description="Helical" evidence="1">
    <location>
        <begin position="99"/>
        <end position="119"/>
    </location>
</feature>
<keyword evidence="1" id="KW-1133">Transmembrane helix</keyword>
<reference evidence="2 3" key="1">
    <citation type="submission" date="2023-03" db="EMBL/GenBank/DDBJ databases">
        <title>Draft genome sequence of the bacteria which degrade cell wall of Tricholomamatutake.</title>
        <authorList>
            <person name="Konishi Y."/>
            <person name="Fukuta Y."/>
            <person name="Shirasaka N."/>
        </authorList>
    </citation>
    <scope>NUCLEOTIDE SEQUENCE [LARGE SCALE GENOMIC DNA]</scope>
    <source>
        <strain evidence="3">mu1</strain>
    </source>
</reference>